<dbReference type="Proteomes" id="UP001157125">
    <property type="component" value="Unassembled WGS sequence"/>
</dbReference>
<gene>
    <name evidence="1" type="ORF">GCM10025876_02290</name>
</gene>
<sequence length="96" mass="10420">MVHKAQFGAGALFLPQPGRTFLEGRRQRGLGDGHQVAVIRHERGERGRIEVEDGGRIGARADASVITGNAVDACRIGVGEGRRLGLESLRDYGRER</sequence>
<evidence type="ECO:0000313" key="1">
    <source>
        <dbReference type="EMBL" id="GMA34025.1"/>
    </source>
</evidence>
<accession>A0ABQ6I8F7</accession>
<keyword evidence="2" id="KW-1185">Reference proteome</keyword>
<evidence type="ECO:0000313" key="2">
    <source>
        <dbReference type="Proteomes" id="UP001157125"/>
    </source>
</evidence>
<protein>
    <submittedName>
        <fullName evidence="1">Uncharacterized protein</fullName>
    </submittedName>
</protein>
<comment type="caution">
    <text evidence="1">The sequence shown here is derived from an EMBL/GenBank/DDBJ whole genome shotgun (WGS) entry which is preliminary data.</text>
</comment>
<proteinExistence type="predicted"/>
<dbReference type="EMBL" id="BSUN01000001">
    <property type="protein sequence ID" value="GMA34025.1"/>
    <property type="molecule type" value="Genomic_DNA"/>
</dbReference>
<name>A0ABQ6I8F7_9MICO</name>
<organism evidence="1 2">
    <name type="scientific">Demequina litorisediminis</name>
    <dbReference type="NCBI Taxonomy" id="1849022"/>
    <lineage>
        <taxon>Bacteria</taxon>
        <taxon>Bacillati</taxon>
        <taxon>Actinomycetota</taxon>
        <taxon>Actinomycetes</taxon>
        <taxon>Micrococcales</taxon>
        <taxon>Demequinaceae</taxon>
        <taxon>Demequina</taxon>
    </lineage>
</organism>
<reference evidence="2" key="1">
    <citation type="journal article" date="2019" name="Int. J. Syst. Evol. Microbiol.">
        <title>The Global Catalogue of Microorganisms (GCM) 10K type strain sequencing project: providing services to taxonomists for standard genome sequencing and annotation.</title>
        <authorList>
            <consortium name="The Broad Institute Genomics Platform"/>
            <consortium name="The Broad Institute Genome Sequencing Center for Infectious Disease"/>
            <person name="Wu L."/>
            <person name="Ma J."/>
        </authorList>
    </citation>
    <scope>NUCLEOTIDE SEQUENCE [LARGE SCALE GENOMIC DNA]</scope>
    <source>
        <strain evidence="2">NBRC 112299</strain>
    </source>
</reference>